<protein>
    <submittedName>
        <fullName evidence="1">TATA-box-binding protein-associated factor RNA polymerase i subunit a-like</fullName>
    </submittedName>
</protein>
<dbReference type="InterPro" id="IPR039495">
    <property type="entry name" value="TAF1A"/>
</dbReference>
<keyword evidence="2" id="KW-1185">Reference proteome</keyword>
<evidence type="ECO:0000313" key="1">
    <source>
        <dbReference type="EMBL" id="GFO13223.1"/>
    </source>
</evidence>
<dbReference type="AlphaFoldDB" id="A0AAV4B0Z3"/>
<comment type="caution">
    <text evidence="1">The sequence shown here is derived from an EMBL/GenBank/DDBJ whole genome shotgun (WGS) entry which is preliminary data.</text>
</comment>
<proteinExistence type="predicted"/>
<dbReference type="PANTHER" id="PTHR32122">
    <property type="entry name" value="TATA BOX-BINDING PROTEIN ASSOCIATED FACTOR RNA POLYMERASE I SUBUNIT A"/>
    <property type="match status" value="1"/>
</dbReference>
<dbReference type="GO" id="GO:0000120">
    <property type="term" value="C:RNA polymerase I transcription regulator complex"/>
    <property type="evidence" value="ECO:0007669"/>
    <property type="project" value="InterPro"/>
</dbReference>
<dbReference type="PANTHER" id="PTHR32122:SF1">
    <property type="entry name" value="TATA BOX-BINDING PROTEIN-ASSOCIATED FACTOR RNA POLYMERASE I SUBUNIT A"/>
    <property type="match status" value="1"/>
</dbReference>
<evidence type="ECO:0000313" key="2">
    <source>
        <dbReference type="Proteomes" id="UP000735302"/>
    </source>
</evidence>
<organism evidence="1 2">
    <name type="scientific">Plakobranchus ocellatus</name>
    <dbReference type="NCBI Taxonomy" id="259542"/>
    <lineage>
        <taxon>Eukaryota</taxon>
        <taxon>Metazoa</taxon>
        <taxon>Spiralia</taxon>
        <taxon>Lophotrochozoa</taxon>
        <taxon>Mollusca</taxon>
        <taxon>Gastropoda</taxon>
        <taxon>Heterobranchia</taxon>
        <taxon>Euthyneura</taxon>
        <taxon>Panpulmonata</taxon>
        <taxon>Sacoglossa</taxon>
        <taxon>Placobranchoidea</taxon>
        <taxon>Plakobranchidae</taxon>
        <taxon>Plakobranchus</taxon>
    </lineage>
</organism>
<dbReference type="EMBL" id="BLXT01004481">
    <property type="protein sequence ID" value="GFO13223.1"/>
    <property type="molecule type" value="Genomic_DNA"/>
</dbReference>
<dbReference type="Pfam" id="PF14929">
    <property type="entry name" value="TAF1_subA"/>
    <property type="match status" value="1"/>
</dbReference>
<gene>
    <name evidence="1" type="ORF">PoB_003972800</name>
</gene>
<accession>A0AAV4B0Z3</accession>
<sequence length="432" mass="49832">MSDTDIQSLRKLRELLLILDPYKSKETERRNSNLLKLLKESSRKHSDYYHCQRPYSLGNPVRDIVPRFVELLRECVLTHQWDKALKLVESMSHEMTSSDTTIWKIGTTCLLQMGEGKSTLLQQFVKQVSALRSIAVVEVLVEFLLHLFTQGKLMEAKDLALDLKKNTGYNVDMRDPKRQAAQTLFEAYQGLILYVEWKQAVYRQETDDGQLLLDPSSQAGVPSSEPKLIADAAIDSLTVLKDKPGVWDIFLSRVVEMQAYYGAVEDARNILMTYASKNPKNPNSHRYLYELETKTNNRPEIREQHLKDLIKLDPCNPHCVDLYHLIDQREPSSIALLFDYLDYHHCKNDLNVLELLADSLEAVSTNPRLATEVKLCWETRSGWWPATVLREASSKRRLSLGIENTTLTDETSDHDRLIINTKRKIYNILRNL</sequence>
<dbReference type="InterPro" id="IPR052669">
    <property type="entry name" value="SL1/TIF-IB_Component"/>
</dbReference>
<dbReference type="GO" id="GO:0006360">
    <property type="term" value="P:transcription by RNA polymerase I"/>
    <property type="evidence" value="ECO:0007669"/>
    <property type="project" value="InterPro"/>
</dbReference>
<dbReference type="Proteomes" id="UP000735302">
    <property type="component" value="Unassembled WGS sequence"/>
</dbReference>
<name>A0AAV4B0Z3_9GAST</name>
<reference evidence="1 2" key="1">
    <citation type="journal article" date="2021" name="Elife">
        <title>Chloroplast acquisition without the gene transfer in kleptoplastic sea slugs, Plakobranchus ocellatus.</title>
        <authorList>
            <person name="Maeda T."/>
            <person name="Takahashi S."/>
            <person name="Yoshida T."/>
            <person name="Shimamura S."/>
            <person name="Takaki Y."/>
            <person name="Nagai Y."/>
            <person name="Toyoda A."/>
            <person name="Suzuki Y."/>
            <person name="Arimoto A."/>
            <person name="Ishii H."/>
            <person name="Satoh N."/>
            <person name="Nishiyama T."/>
            <person name="Hasebe M."/>
            <person name="Maruyama T."/>
            <person name="Minagawa J."/>
            <person name="Obokata J."/>
            <person name="Shigenobu S."/>
        </authorList>
    </citation>
    <scope>NUCLEOTIDE SEQUENCE [LARGE SCALE GENOMIC DNA]</scope>
</reference>